<keyword evidence="27" id="KW-1185">Reference proteome</keyword>
<comment type="subcellular location">
    <subcellularLocation>
        <location evidence="1">Cell membrane</location>
        <topology evidence="1">Single-pass membrane protein</topology>
    </subcellularLocation>
</comment>
<dbReference type="EC" id="2.7.11.1" evidence="3"/>
<dbReference type="GO" id="GO:0005524">
    <property type="term" value="F:ATP binding"/>
    <property type="evidence" value="ECO:0007669"/>
    <property type="project" value="UniProtKB-UniRule"/>
</dbReference>
<reference evidence="25 26" key="1">
    <citation type="journal article" date="2010" name="Nature">
        <title>Genome sequencing and analysis of the model grass Brachypodium distachyon.</title>
        <authorList>
            <consortium name="International Brachypodium Initiative"/>
        </authorList>
    </citation>
    <scope>NUCLEOTIDE SEQUENCE [LARGE SCALE GENOMIC DNA]</scope>
    <source>
        <strain evidence="25">Bd21</strain>
        <strain evidence="26">cv. Bd21</strain>
    </source>
</reference>
<protein>
    <recommendedName>
        <fullName evidence="3">non-specific serine/threonine protein kinase</fullName>
        <ecNumber evidence="3">2.7.11.1</ecNumber>
    </recommendedName>
</protein>
<sequence>MRAPMAVKRAAILHLLLHLVFFHVAALAGKRPIAMVRRRQGQHLLQEKATLLELKRSLTLLSPSAPLLADWNESNPDSCGFTRVTCDWRRQHVTKLALNDMNISGTIPPLIANLTRLRSLDMSSNFLTGQIPAELSNLRWLGVLNLGRNQLSGGIPPSLSALANLFYLRLRENRLSGPIPAAIFKNCTDLGLVDFANNNLSGEIPRDTDTSGDFCAYSVFVLNLFSNRLTGKLPRWLANCTYLYLLDVENNRLADELPTNIISGKQQLVYLHLSNNDRFLSHDGNTNLEPFFAAVSNCSQILEIEAGALGIGGLLPSLLGSMLPPNMSHLNLELNKIEGPIPADIGDVINITLMNLSSNQLNGTVPASICALPKLERLSLSNNNLTGEIPACIGNATRLGELDLSGNALSGSIPSGIGTQLENLYLQSNRLSGAIPATRLAECIRLLHLDLSDNRLTGEIPDKVSGTGIVSLNLSCNRISGELPRGLGDMQLVQVIDLSWNNFTGPISPQLAVGCPELEVLDLSHNSLRGDLPLSLDLLKDLQNLDVSDNSLTGQIPVNLTKCTSLKHVNLSYNNFIGDVPTTGIFASFTYLSYIGNPGLCGSVVRRNCQRHPQWYQSRKYLVVMSVCAAVLAFVLTILCAVSFWKIRDRLAAMREDMFRGRRSGGSSPVVKYKYPRVTYQELVEATEEFSTDRLVGTGSYGRVYRGTLRDGTMVAVKVLQLQSGNSTRSFNRECQVLKRIRHRNLMRIITACSLADFKALVLPFMANGSLERCLYAGPPAELSLVQRVNICSDIAEGMAYLHHHSPVKVIHCDLKPSNVLINDDMTALVSDFGISRLVMSVSGVSNTADVGASTANMLCGSIGYIPPEYGYGSNPTTKGDVYSFGVLVMEMVTKKKPTDDMFDAGLSLHKWVKSHYHGQAHAVVDQVLAGMVLDQTPEVRRMWDVAIGELLELGILCTQESASTRPTMIDAADDLDRLKRYLGGDTTVTFASSLGFSSTIVEDIDD</sequence>
<dbReference type="SUPFAM" id="SSF52047">
    <property type="entry name" value="RNI-like"/>
    <property type="match status" value="1"/>
</dbReference>
<dbReference type="PROSITE" id="PS51450">
    <property type="entry name" value="LRR"/>
    <property type="match status" value="1"/>
</dbReference>
<dbReference type="EMBL" id="CM000883">
    <property type="protein sequence ID" value="PNT64613.1"/>
    <property type="molecule type" value="Genomic_DNA"/>
</dbReference>
<dbReference type="STRING" id="15368.A0A0Q3ES33"/>
<dbReference type="GO" id="GO:0004674">
    <property type="term" value="F:protein serine/threonine kinase activity"/>
    <property type="evidence" value="ECO:0007669"/>
    <property type="project" value="UniProtKB-KW"/>
</dbReference>
<dbReference type="GeneID" id="100844413"/>
<evidence type="ECO:0000256" key="8">
    <source>
        <dbReference type="ARBA" id="ARBA00022679"/>
    </source>
</evidence>
<dbReference type="Gramene" id="KQJ90287">
    <property type="protein sequence ID" value="KQJ90287"/>
    <property type="gene ID" value="BRADI_4g30560v3"/>
</dbReference>
<dbReference type="Pfam" id="PF13516">
    <property type="entry name" value="LRR_6"/>
    <property type="match status" value="1"/>
</dbReference>
<dbReference type="SMART" id="SM00369">
    <property type="entry name" value="LRR_TYP"/>
    <property type="match status" value="5"/>
</dbReference>
<evidence type="ECO:0000256" key="16">
    <source>
        <dbReference type="ARBA" id="ARBA00023136"/>
    </source>
</evidence>
<dbReference type="OrthoDB" id="4062651at2759"/>
<feature type="binding site" evidence="21">
    <location>
        <position position="718"/>
    </location>
    <ligand>
        <name>ATP</name>
        <dbReference type="ChEBI" id="CHEBI:30616"/>
    </ligand>
</feature>
<gene>
    <name evidence="26" type="primary">LOC100844413</name>
    <name evidence="25" type="ORF">BRADI_4g30560v3</name>
</gene>
<evidence type="ECO:0000313" key="27">
    <source>
        <dbReference type="Proteomes" id="UP000008810"/>
    </source>
</evidence>
<dbReference type="InterPro" id="IPR003591">
    <property type="entry name" value="Leu-rich_rpt_typical-subtyp"/>
</dbReference>
<keyword evidence="7" id="KW-0433">Leucine-rich repeat</keyword>
<keyword evidence="15 22" id="KW-1133">Transmembrane helix</keyword>
<dbReference type="PRINTS" id="PR00019">
    <property type="entry name" value="LEURICHRPT"/>
</dbReference>
<evidence type="ECO:0000256" key="17">
    <source>
        <dbReference type="ARBA" id="ARBA00023170"/>
    </source>
</evidence>
<evidence type="ECO:0000256" key="6">
    <source>
        <dbReference type="ARBA" id="ARBA00022553"/>
    </source>
</evidence>
<dbReference type="EnsemblPlants" id="PNT64612">
    <property type="protein sequence ID" value="PNT64612"/>
    <property type="gene ID" value="BRADI_4g30560v3"/>
</dbReference>
<evidence type="ECO:0000256" key="5">
    <source>
        <dbReference type="ARBA" id="ARBA00022527"/>
    </source>
</evidence>
<comment type="catalytic activity">
    <reaction evidence="19">
        <text>L-threonyl-[protein] + ATP = O-phospho-L-threonyl-[protein] + ADP + H(+)</text>
        <dbReference type="Rhea" id="RHEA:46608"/>
        <dbReference type="Rhea" id="RHEA-COMP:11060"/>
        <dbReference type="Rhea" id="RHEA-COMP:11605"/>
        <dbReference type="ChEBI" id="CHEBI:15378"/>
        <dbReference type="ChEBI" id="CHEBI:30013"/>
        <dbReference type="ChEBI" id="CHEBI:30616"/>
        <dbReference type="ChEBI" id="CHEBI:61977"/>
        <dbReference type="ChEBI" id="CHEBI:456216"/>
        <dbReference type="EC" id="2.7.11.1"/>
    </reaction>
</comment>
<evidence type="ECO:0000256" key="14">
    <source>
        <dbReference type="ARBA" id="ARBA00022840"/>
    </source>
</evidence>
<dbReference type="EnsemblPlants" id="PNT64613">
    <property type="protein sequence ID" value="PNT64613"/>
    <property type="gene ID" value="BRADI_4g30560v3"/>
</dbReference>
<dbReference type="InterPro" id="IPR017441">
    <property type="entry name" value="Protein_kinase_ATP_BS"/>
</dbReference>
<dbReference type="KEGG" id="bdi:100844413"/>
<dbReference type="FunFam" id="3.80.10.10:FF:000095">
    <property type="entry name" value="LRR receptor-like serine/threonine-protein kinase GSO1"/>
    <property type="match status" value="2"/>
</dbReference>
<evidence type="ECO:0000256" key="1">
    <source>
        <dbReference type="ARBA" id="ARBA00004162"/>
    </source>
</evidence>
<dbReference type="SUPFAM" id="SSF52058">
    <property type="entry name" value="L domain-like"/>
    <property type="match status" value="1"/>
</dbReference>
<evidence type="ECO:0000256" key="15">
    <source>
        <dbReference type="ARBA" id="ARBA00022989"/>
    </source>
</evidence>
<dbReference type="Pfam" id="PF00069">
    <property type="entry name" value="Pkinase"/>
    <property type="match status" value="1"/>
</dbReference>
<evidence type="ECO:0000313" key="25">
    <source>
        <dbReference type="EMBL" id="KQJ90286.1"/>
    </source>
</evidence>
<evidence type="ECO:0000256" key="9">
    <source>
        <dbReference type="ARBA" id="ARBA00022692"/>
    </source>
</evidence>
<dbReference type="RefSeq" id="XP_024310976.1">
    <property type="nucleotide sequence ID" value="XM_024455208.1"/>
</dbReference>
<dbReference type="InterPro" id="IPR000719">
    <property type="entry name" value="Prot_kinase_dom"/>
</dbReference>
<dbReference type="InterPro" id="IPR051716">
    <property type="entry name" value="Plant_RL_S/T_kinase"/>
</dbReference>
<keyword evidence="16 22" id="KW-0472">Membrane</keyword>
<dbReference type="PROSITE" id="PS00107">
    <property type="entry name" value="PROTEIN_KINASE_ATP"/>
    <property type="match status" value="1"/>
</dbReference>
<proteinExistence type="inferred from homology"/>
<dbReference type="PANTHER" id="PTHR48053:SF151">
    <property type="entry name" value="OS02G0216000 PROTEIN"/>
    <property type="match status" value="1"/>
</dbReference>
<feature type="domain" description="Protein kinase" evidence="24">
    <location>
        <begin position="690"/>
        <end position="983"/>
    </location>
</feature>
<keyword evidence="8" id="KW-0808">Transferase</keyword>
<evidence type="ECO:0000259" key="24">
    <source>
        <dbReference type="PROSITE" id="PS50011"/>
    </source>
</evidence>
<dbReference type="RefSeq" id="XP_003578139.1">
    <property type="nucleotide sequence ID" value="XM_003578091.4"/>
</dbReference>
<dbReference type="PANTHER" id="PTHR48053">
    <property type="entry name" value="LEUCINE RICH REPEAT FAMILY PROTEIN, EXPRESSED"/>
    <property type="match status" value="1"/>
</dbReference>
<dbReference type="InterPro" id="IPR013210">
    <property type="entry name" value="LRR_N_plant-typ"/>
</dbReference>
<dbReference type="SMART" id="SM00220">
    <property type="entry name" value="S_TKc"/>
    <property type="match status" value="1"/>
</dbReference>
<dbReference type="Gene3D" id="1.10.510.10">
    <property type="entry name" value="Transferase(Phosphotransferase) domain 1"/>
    <property type="match status" value="1"/>
</dbReference>
<evidence type="ECO:0000256" key="19">
    <source>
        <dbReference type="ARBA" id="ARBA00047899"/>
    </source>
</evidence>
<dbReference type="Pfam" id="PF00560">
    <property type="entry name" value="LRR_1"/>
    <property type="match status" value="4"/>
</dbReference>
<dbReference type="Gramene" id="KQJ90286">
    <property type="protein sequence ID" value="KQJ90286"/>
    <property type="gene ID" value="BRADI_4g30560v3"/>
</dbReference>
<feature type="signal peptide" evidence="23">
    <location>
        <begin position="1"/>
        <end position="28"/>
    </location>
</feature>
<evidence type="ECO:0000256" key="21">
    <source>
        <dbReference type="PROSITE-ProRule" id="PRU10141"/>
    </source>
</evidence>
<keyword evidence="17" id="KW-0675">Receptor</keyword>
<feature type="chain" id="PRO_5014034247" description="non-specific serine/threonine protein kinase" evidence="23">
    <location>
        <begin position="29"/>
        <end position="1007"/>
    </location>
</feature>
<evidence type="ECO:0000256" key="12">
    <source>
        <dbReference type="ARBA" id="ARBA00022741"/>
    </source>
</evidence>
<dbReference type="PROSITE" id="PS00108">
    <property type="entry name" value="PROTEIN_KINASE_ST"/>
    <property type="match status" value="1"/>
</dbReference>
<dbReference type="AlphaFoldDB" id="A0A0Q3ES33"/>
<dbReference type="GO" id="GO:0005886">
    <property type="term" value="C:plasma membrane"/>
    <property type="evidence" value="ECO:0007669"/>
    <property type="project" value="UniProtKB-SubCell"/>
</dbReference>
<dbReference type="Gene3D" id="3.80.10.10">
    <property type="entry name" value="Ribonuclease Inhibitor"/>
    <property type="match status" value="2"/>
</dbReference>
<evidence type="ECO:0000256" key="23">
    <source>
        <dbReference type="SAM" id="SignalP"/>
    </source>
</evidence>
<dbReference type="EnsemblPlants" id="KQJ90287">
    <property type="protein sequence ID" value="KQJ90287"/>
    <property type="gene ID" value="BRADI_4g30560v3"/>
</dbReference>
<comment type="similarity">
    <text evidence="2">Belongs to the protein kinase superfamily. Ser/Thr protein kinase family.</text>
</comment>
<keyword evidence="6" id="KW-0597">Phosphoprotein</keyword>
<dbReference type="PROSITE" id="PS50011">
    <property type="entry name" value="PROTEIN_KINASE_DOM"/>
    <property type="match status" value="1"/>
</dbReference>
<evidence type="ECO:0000256" key="10">
    <source>
        <dbReference type="ARBA" id="ARBA00022729"/>
    </source>
</evidence>
<accession>A0A0Q3ES33</accession>
<feature type="transmembrane region" description="Helical" evidence="22">
    <location>
        <begin position="621"/>
        <end position="645"/>
    </location>
</feature>
<evidence type="ECO:0000256" key="20">
    <source>
        <dbReference type="ARBA" id="ARBA00048679"/>
    </source>
</evidence>
<dbReference type="Gene3D" id="3.30.200.20">
    <property type="entry name" value="Phosphorylase Kinase, domain 1"/>
    <property type="match status" value="1"/>
</dbReference>
<comment type="catalytic activity">
    <reaction evidence="20">
        <text>L-seryl-[protein] + ATP = O-phospho-L-seryl-[protein] + ADP + H(+)</text>
        <dbReference type="Rhea" id="RHEA:17989"/>
        <dbReference type="Rhea" id="RHEA-COMP:9863"/>
        <dbReference type="Rhea" id="RHEA-COMP:11604"/>
        <dbReference type="ChEBI" id="CHEBI:15378"/>
        <dbReference type="ChEBI" id="CHEBI:29999"/>
        <dbReference type="ChEBI" id="CHEBI:30616"/>
        <dbReference type="ChEBI" id="CHEBI:83421"/>
        <dbReference type="ChEBI" id="CHEBI:456216"/>
        <dbReference type="EC" id="2.7.11.1"/>
    </reaction>
</comment>
<evidence type="ECO:0000313" key="26">
    <source>
        <dbReference type="EnsemblPlants" id="KQJ90286"/>
    </source>
</evidence>
<dbReference type="EMBL" id="CM000883">
    <property type="protein sequence ID" value="KQJ90286.1"/>
    <property type="molecule type" value="Genomic_DNA"/>
</dbReference>
<dbReference type="Gramene" id="PNT64611">
    <property type="protein sequence ID" value="PNT64611"/>
    <property type="gene ID" value="BRADI_4g30560v3"/>
</dbReference>
<dbReference type="InterPro" id="IPR008271">
    <property type="entry name" value="Ser/Thr_kinase_AS"/>
</dbReference>
<evidence type="ECO:0000256" key="22">
    <source>
        <dbReference type="SAM" id="Phobius"/>
    </source>
</evidence>
<dbReference type="GO" id="GO:0004672">
    <property type="term" value="F:protein kinase activity"/>
    <property type="evidence" value="ECO:0000318"/>
    <property type="project" value="GO_Central"/>
</dbReference>
<dbReference type="Pfam" id="PF13855">
    <property type="entry name" value="LRR_8"/>
    <property type="match status" value="2"/>
</dbReference>
<evidence type="ECO:0000256" key="2">
    <source>
        <dbReference type="ARBA" id="ARBA00008684"/>
    </source>
</evidence>
<keyword evidence="18" id="KW-0325">Glycoprotein</keyword>
<keyword evidence="10 23" id="KW-0732">Signal</keyword>
<dbReference type="ExpressionAtlas" id="A0A0Q3ES33">
    <property type="expression patterns" value="baseline and differential"/>
</dbReference>
<dbReference type="EnsemblPlants" id="KQJ90286">
    <property type="protein sequence ID" value="KQJ90286"/>
    <property type="gene ID" value="BRADI_4g30560v3"/>
</dbReference>
<evidence type="ECO:0000256" key="3">
    <source>
        <dbReference type="ARBA" id="ARBA00012513"/>
    </source>
</evidence>
<evidence type="ECO:0000256" key="18">
    <source>
        <dbReference type="ARBA" id="ARBA00023180"/>
    </source>
</evidence>
<dbReference type="InterPro" id="IPR032675">
    <property type="entry name" value="LRR_dom_sf"/>
</dbReference>
<dbReference type="SUPFAM" id="SSF56112">
    <property type="entry name" value="Protein kinase-like (PK-like)"/>
    <property type="match status" value="1"/>
</dbReference>
<keyword evidence="14 21" id="KW-0067">ATP-binding</keyword>
<reference evidence="26" key="3">
    <citation type="submission" date="2018-08" db="UniProtKB">
        <authorList>
            <consortium name="EnsemblPlants"/>
        </authorList>
    </citation>
    <scope>IDENTIFICATION</scope>
    <source>
        <strain evidence="26">cv. Bd21</strain>
    </source>
</reference>
<evidence type="ECO:0000256" key="4">
    <source>
        <dbReference type="ARBA" id="ARBA00022475"/>
    </source>
</evidence>
<dbReference type="InterPro" id="IPR001611">
    <property type="entry name" value="Leu-rich_rpt"/>
</dbReference>
<dbReference type="FunFam" id="1.10.510.10:FF:000358">
    <property type="entry name" value="Putative leucine-rich repeat receptor-like serine/threonine-protein kinase"/>
    <property type="match status" value="1"/>
</dbReference>
<reference evidence="25" key="2">
    <citation type="submission" date="2017-06" db="EMBL/GenBank/DDBJ databases">
        <title>WGS assembly of Brachypodium distachyon.</title>
        <authorList>
            <consortium name="The International Brachypodium Initiative"/>
            <person name="Lucas S."/>
            <person name="Harmon-Smith M."/>
            <person name="Lail K."/>
            <person name="Tice H."/>
            <person name="Grimwood J."/>
            <person name="Bruce D."/>
            <person name="Barry K."/>
            <person name="Shu S."/>
            <person name="Lindquist E."/>
            <person name="Wang M."/>
            <person name="Pitluck S."/>
            <person name="Vogel J.P."/>
            <person name="Garvin D.F."/>
            <person name="Mockler T.C."/>
            <person name="Schmutz J."/>
            <person name="Rokhsar D."/>
            <person name="Bevan M.W."/>
        </authorList>
    </citation>
    <scope>NUCLEOTIDE SEQUENCE</scope>
    <source>
        <strain evidence="25">Bd21</strain>
    </source>
</reference>
<dbReference type="Pfam" id="PF08263">
    <property type="entry name" value="LRRNT_2"/>
    <property type="match status" value="1"/>
</dbReference>
<dbReference type="Gramene" id="PNT64613">
    <property type="protein sequence ID" value="PNT64613"/>
    <property type="gene ID" value="BRADI_4g30560v3"/>
</dbReference>
<organism evidence="25">
    <name type="scientific">Brachypodium distachyon</name>
    <name type="common">Purple false brome</name>
    <name type="synonym">Trachynia distachya</name>
    <dbReference type="NCBI Taxonomy" id="15368"/>
    <lineage>
        <taxon>Eukaryota</taxon>
        <taxon>Viridiplantae</taxon>
        <taxon>Streptophyta</taxon>
        <taxon>Embryophyta</taxon>
        <taxon>Tracheophyta</taxon>
        <taxon>Spermatophyta</taxon>
        <taxon>Magnoliopsida</taxon>
        <taxon>Liliopsida</taxon>
        <taxon>Poales</taxon>
        <taxon>Poaceae</taxon>
        <taxon>BOP clade</taxon>
        <taxon>Pooideae</taxon>
        <taxon>Stipodae</taxon>
        <taxon>Brachypodieae</taxon>
        <taxon>Brachypodium</taxon>
    </lineage>
</organism>
<dbReference type="CDD" id="cd14066">
    <property type="entry name" value="STKc_IRAK"/>
    <property type="match status" value="1"/>
</dbReference>
<evidence type="ECO:0000256" key="11">
    <source>
        <dbReference type="ARBA" id="ARBA00022737"/>
    </source>
</evidence>
<dbReference type="EMBL" id="CM000883">
    <property type="protein sequence ID" value="PNT64612.1"/>
    <property type="molecule type" value="Genomic_DNA"/>
</dbReference>
<keyword evidence="12 21" id="KW-0547">Nucleotide-binding</keyword>
<dbReference type="EMBL" id="CM000883">
    <property type="protein sequence ID" value="PNT64611.1"/>
    <property type="molecule type" value="Genomic_DNA"/>
</dbReference>
<dbReference type="FunFam" id="3.80.10.10:FF:000722">
    <property type="entry name" value="Leucine-rich repeat receptor-like protein kinase"/>
    <property type="match status" value="1"/>
</dbReference>
<dbReference type="FunFam" id="3.30.200.20:FF:000543">
    <property type="entry name" value="Putative leucine-rich repeat receptor-like serine/threonine-protein kinase"/>
    <property type="match status" value="1"/>
</dbReference>
<keyword evidence="5" id="KW-0723">Serine/threonine-protein kinase</keyword>
<dbReference type="Gramene" id="PNT64612">
    <property type="protein sequence ID" value="PNT64612"/>
    <property type="gene ID" value="BRADI_4g30560v3"/>
</dbReference>
<keyword evidence="9 22" id="KW-0812">Transmembrane</keyword>
<evidence type="ECO:0000256" key="13">
    <source>
        <dbReference type="ARBA" id="ARBA00022777"/>
    </source>
</evidence>
<keyword evidence="4" id="KW-1003">Cell membrane</keyword>
<dbReference type="EnsemblPlants" id="PNT64611">
    <property type="protein sequence ID" value="PNT64611"/>
    <property type="gene ID" value="BRADI_4g30560v3"/>
</dbReference>
<dbReference type="InterPro" id="IPR011009">
    <property type="entry name" value="Kinase-like_dom_sf"/>
</dbReference>
<keyword evidence="13" id="KW-0418">Kinase</keyword>
<dbReference type="Proteomes" id="UP000008810">
    <property type="component" value="Chromosome 4"/>
</dbReference>
<keyword evidence="11" id="KW-0677">Repeat</keyword>
<name>A0A0Q3ES33_BRADI</name>
<evidence type="ECO:0000256" key="7">
    <source>
        <dbReference type="ARBA" id="ARBA00022614"/>
    </source>
</evidence>
<dbReference type="EMBL" id="CM000883">
    <property type="protein sequence ID" value="KQJ90287.1"/>
    <property type="molecule type" value="Genomic_DNA"/>
</dbReference>